<proteinExistence type="predicted"/>
<feature type="transmembrane region" description="Helical" evidence="6">
    <location>
        <begin position="30"/>
        <end position="54"/>
    </location>
</feature>
<feature type="transmembrane region" description="Helical" evidence="6">
    <location>
        <begin position="301"/>
        <end position="324"/>
    </location>
</feature>
<dbReference type="OrthoDB" id="138827at2"/>
<evidence type="ECO:0000256" key="4">
    <source>
        <dbReference type="ARBA" id="ARBA00022989"/>
    </source>
</evidence>
<evidence type="ECO:0000256" key="1">
    <source>
        <dbReference type="ARBA" id="ARBA00004651"/>
    </source>
</evidence>
<dbReference type="PANTHER" id="PTHR42770:SF16">
    <property type="entry name" value="AMINO ACID PERMEASE"/>
    <property type="match status" value="1"/>
</dbReference>
<comment type="subcellular location">
    <subcellularLocation>
        <location evidence="1">Cell membrane</location>
        <topology evidence="1">Multi-pass membrane protein</topology>
    </subcellularLocation>
</comment>
<dbReference type="PANTHER" id="PTHR42770">
    <property type="entry name" value="AMINO ACID TRANSPORTER-RELATED"/>
    <property type="match status" value="1"/>
</dbReference>
<dbReference type="eggNOG" id="COG0531">
    <property type="taxonomic scope" value="Bacteria"/>
</dbReference>
<evidence type="ECO:0000256" key="3">
    <source>
        <dbReference type="ARBA" id="ARBA00022692"/>
    </source>
</evidence>
<evidence type="ECO:0000256" key="2">
    <source>
        <dbReference type="ARBA" id="ARBA00022475"/>
    </source>
</evidence>
<keyword evidence="4 6" id="KW-1133">Transmembrane helix</keyword>
<dbReference type="InterPro" id="IPR050367">
    <property type="entry name" value="APC_superfamily"/>
</dbReference>
<dbReference type="GO" id="GO:0022857">
    <property type="term" value="F:transmembrane transporter activity"/>
    <property type="evidence" value="ECO:0007669"/>
    <property type="project" value="InterPro"/>
</dbReference>
<feature type="transmembrane region" description="Helical" evidence="6">
    <location>
        <begin position="216"/>
        <end position="236"/>
    </location>
</feature>
<dbReference type="Proteomes" id="UP000183015">
    <property type="component" value="Unassembled WGS sequence"/>
</dbReference>
<reference evidence="8" key="1">
    <citation type="submission" date="2016-10" db="EMBL/GenBank/DDBJ databases">
        <authorList>
            <person name="Varghese N."/>
        </authorList>
    </citation>
    <scope>NUCLEOTIDE SEQUENCE [LARGE SCALE GENOMIC DNA]</scope>
    <source>
        <strain evidence="8">DSM 45096 / BCRC 16803 / CGMCC 4.1857 / CIP 109030 / JCM 12277 / KCTC 19219 / NBRC 100920 / 33214</strain>
    </source>
</reference>
<dbReference type="Gene3D" id="1.20.1740.10">
    <property type="entry name" value="Amino acid/polyamine transporter I"/>
    <property type="match status" value="1"/>
</dbReference>
<evidence type="ECO:0000313" key="8">
    <source>
        <dbReference type="Proteomes" id="UP000183015"/>
    </source>
</evidence>
<dbReference type="STRING" id="235985.SAMN05414137_121132"/>
<feature type="transmembrane region" description="Helical" evidence="6">
    <location>
        <begin position="60"/>
        <end position="79"/>
    </location>
</feature>
<feature type="transmembrane region" description="Helical" evidence="6">
    <location>
        <begin position="364"/>
        <end position="383"/>
    </location>
</feature>
<sequence length="523" mass="55046">MPRESQDSPGVGEPSDKGLRSGALGMATSLILAVASAAPAYSLTATLAFIVGYVGVQAPAVVVVAFVPILFVSFGYAALNRRDPDCGTIFTWASRVLNPNLGFLGGWAIIASFVLVIGSLAQVAGQYVFLLVGAKGIGSTPADPRVLLAGLGWLLLMTLVCYRGIEIAAAVQRALLFLEFAMLLALSVVALVRVYAGSAPTGMHRPQLSWLDPFHGVSMGAFVSGLVLMLFIYWGWETALTVNEETADRRRVPGRAATWSTVLLVALYLVATYAAISFAGIGDTGIGLNNPDNSGDVLYPLGTAVFGAGGLGSVLWHLLILMVLTSAAASTETTVLTLSRTMLSMGDQGALPRALARVHPRFRIPHVGTVAVGVVGAVVYTVMNFLGHGLAIGDAVSSCGVMIAFYYGLTGVTSAWAHRDGWRTGAADLWLRLVCPLIGGAVLLAAGAWSLVHAWDPANSYTSWTLPFTSGTRVGGTFVIGTGTVLLGVVVLLVCRRVYPDFFRHRSVAQQPEFVHAEVNPRA</sequence>
<dbReference type="EMBL" id="FOAZ01000021">
    <property type="protein sequence ID" value="SEM24725.1"/>
    <property type="molecule type" value="Genomic_DNA"/>
</dbReference>
<dbReference type="Pfam" id="PF13520">
    <property type="entry name" value="AA_permease_2"/>
    <property type="match status" value="1"/>
</dbReference>
<feature type="transmembrane region" description="Helical" evidence="6">
    <location>
        <begin position="395"/>
        <end position="417"/>
    </location>
</feature>
<protein>
    <submittedName>
        <fullName evidence="7">Amino acid transporter</fullName>
    </submittedName>
</protein>
<evidence type="ECO:0000256" key="5">
    <source>
        <dbReference type="ARBA" id="ARBA00023136"/>
    </source>
</evidence>
<feature type="transmembrane region" description="Helical" evidence="6">
    <location>
        <begin position="174"/>
        <end position="196"/>
    </location>
</feature>
<gene>
    <name evidence="7" type="ORF">SAMN05414137_121132</name>
</gene>
<keyword evidence="2" id="KW-1003">Cell membrane</keyword>
<feature type="transmembrane region" description="Helical" evidence="6">
    <location>
        <begin position="475"/>
        <end position="495"/>
    </location>
</feature>
<evidence type="ECO:0000313" key="7">
    <source>
        <dbReference type="EMBL" id="SEM24725.1"/>
    </source>
</evidence>
<feature type="transmembrane region" description="Helical" evidence="6">
    <location>
        <begin position="257"/>
        <end position="281"/>
    </location>
</feature>
<organism evidence="7 8">
    <name type="scientific">Streptacidiphilus jiangxiensis</name>
    <dbReference type="NCBI Taxonomy" id="235985"/>
    <lineage>
        <taxon>Bacteria</taxon>
        <taxon>Bacillati</taxon>
        <taxon>Actinomycetota</taxon>
        <taxon>Actinomycetes</taxon>
        <taxon>Kitasatosporales</taxon>
        <taxon>Streptomycetaceae</taxon>
        <taxon>Streptacidiphilus</taxon>
    </lineage>
</organism>
<accession>A0A1H7WTU5</accession>
<feature type="transmembrane region" description="Helical" evidence="6">
    <location>
        <begin position="100"/>
        <end position="124"/>
    </location>
</feature>
<name>A0A1H7WTU5_STRJI</name>
<keyword evidence="3 6" id="KW-0812">Transmembrane</keyword>
<dbReference type="AlphaFoldDB" id="A0A1H7WTU5"/>
<feature type="transmembrane region" description="Helical" evidence="6">
    <location>
        <begin position="144"/>
        <end position="162"/>
    </location>
</feature>
<dbReference type="GO" id="GO:0005886">
    <property type="term" value="C:plasma membrane"/>
    <property type="evidence" value="ECO:0007669"/>
    <property type="project" value="UniProtKB-SubCell"/>
</dbReference>
<keyword evidence="5 6" id="KW-0472">Membrane</keyword>
<dbReference type="InterPro" id="IPR002293">
    <property type="entry name" value="AA/rel_permease1"/>
</dbReference>
<keyword evidence="8" id="KW-1185">Reference proteome</keyword>
<dbReference type="PIRSF" id="PIRSF006060">
    <property type="entry name" value="AA_transporter"/>
    <property type="match status" value="1"/>
</dbReference>
<evidence type="ECO:0000256" key="6">
    <source>
        <dbReference type="SAM" id="Phobius"/>
    </source>
</evidence>
<feature type="transmembrane region" description="Helical" evidence="6">
    <location>
        <begin position="429"/>
        <end position="455"/>
    </location>
</feature>